<dbReference type="InterPro" id="IPR021840">
    <property type="entry name" value="DUF3433"/>
</dbReference>
<keyword evidence="4" id="KW-1185">Reference proteome</keyword>
<feature type="transmembrane region" description="Helical" evidence="2">
    <location>
        <begin position="102"/>
        <end position="126"/>
    </location>
</feature>
<accession>A0A8H5ZZ86</accession>
<comment type="caution">
    <text evidence="3">The sequence shown here is derived from an EMBL/GenBank/DDBJ whole genome shotgun (WGS) entry which is preliminary data.</text>
</comment>
<dbReference type="AlphaFoldDB" id="A0A8H5ZZ86"/>
<evidence type="ECO:0000313" key="3">
    <source>
        <dbReference type="EMBL" id="KAF5856528.1"/>
    </source>
</evidence>
<feature type="region of interest" description="Disordered" evidence="1">
    <location>
        <begin position="828"/>
        <end position="861"/>
    </location>
</feature>
<evidence type="ECO:0000256" key="1">
    <source>
        <dbReference type="SAM" id="MobiDB-lite"/>
    </source>
</evidence>
<gene>
    <name evidence="3" type="ORF">ETB97_007232</name>
</gene>
<organism evidence="3 4">
    <name type="scientific">Petromyces alliaceus</name>
    <name type="common">Aspergillus alliaceus</name>
    <dbReference type="NCBI Taxonomy" id="209559"/>
    <lineage>
        <taxon>Eukaryota</taxon>
        <taxon>Fungi</taxon>
        <taxon>Dikarya</taxon>
        <taxon>Ascomycota</taxon>
        <taxon>Pezizomycotina</taxon>
        <taxon>Eurotiomycetes</taxon>
        <taxon>Eurotiomycetidae</taxon>
        <taxon>Eurotiales</taxon>
        <taxon>Aspergillaceae</taxon>
        <taxon>Aspergillus</taxon>
        <taxon>Aspergillus subgen. Circumdati</taxon>
    </lineage>
</organism>
<evidence type="ECO:0000313" key="4">
    <source>
        <dbReference type="Proteomes" id="UP000541154"/>
    </source>
</evidence>
<name>A0A8H5ZZ86_PETAA</name>
<protein>
    <submittedName>
        <fullName evidence="3">Uncharacterized protein</fullName>
    </submittedName>
</protein>
<keyword evidence="2" id="KW-1133">Transmembrane helix</keyword>
<feature type="compositionally biased region" description="Basic and acidic residues" evidence="1">
    <location>
        <begin position="844"/>
        <end position="861"/>
    </location>
</feature>
<feature type="transmembrane region" description="Helical" evidence="2">
    <location>
        <begin position="709"/>
        <end position="732"/>
    </location>
</feature>
<dbReference type="PANTHER" id="PTHR37544:SF3">
    <property type="entry name" value="SPRAY"/>
    <property type="match status" value="1"/>
</dbReference>
<feature type="transmembrane region" description="Helical" evidence="2">
    <location>
        <begin position="595"/>
        <end position="621"/>
    </location>
</feature>
<feature type="transmembrane region" description="Helical" evidence="2">
    <location>
        <begin position="40"/>
        <end position="61"/>
    </location>
</feature>
<dbReference type="PANTHER" id="PTHR37544">
    <property type="entry name" value="SPRAY-RELATED"/>
    <property type="match status" value="1"/>
</dbReference>
<dbReference type="Proteomes" id="UP000541154">
    <property type="component" value="Unassembled WGS sequence"/>
</dbReference>
<feature type="transmembrane region" description="Helical" evidence="2">
    <location>
        <begin position="475"/>
        <end position="497"/>
    </location>
</feature>
<sequence length="1155" mass="129321">MFLMMGAVELLRRSSNIRGGLVFYDDTDDIPDHVSFAYNYVPVILGLSLLTLWSFTVYDVFRLEPYFQLSKEQACPADVLSANYNFGPFVTTPIFSARRKHWVVLLVSLVNISVQLLLPAMLSALMDVDEVSVFNTETLRSWPELLEVENQAEWISSQRNMSLDSFTRTYYGELPSRLAEFAIPPVELPFDDEVTTALWELNHTVYWTELSCSDSRVHSPSTGNIIVSMGEPPGEHSKVSYELDGLQLAFLSGSSQNCTLSANYSGIFDLKATSIQARRWELDALPCATGDLYGFLLDINSTDISQLARQTDTFPTQNSTFTPKAEFFTCGMRFYMANAEISMRPNGSVVAINVDEGSVSSLDTSRLNIPGIKTYLNHEVCPKGNISPFDNGTLIKQSLDRCASEMGNSIPSSLGSQQFSQAPISIDRFMFKIRRDVKRGFARLLSRLFDTNAAYTTVQGVRTTDQVAIVVIDSLAFISEIILLLGGATCIFLAFFYQSRENMLTADPGSIAAMYSIVADLFNPAGVQAFAQYTDQFTARELNRKLRAWQCYWYCEPSGRKLGFIPGEISSRKRNGRVWFKKQMRRNGPRPNARLHFLSTPIFVAELLGLLTVICSMAILFAMASNDGRLGHLSDAASDRLSFALGIVPSIIASMMRALFNSIYLNLSVLEPWIHLQRGGSDARRSLLLNISCQNPITVFYRSIRSRHFVLSLVSLCCIINIGLPAVLGTLFTQSRMESPWPTQDVKLRYDDSVILESSMVPNVFQYGPIESAILNEVQWLPWTAPDYSFIPFSAATNSLDRTYQAVTLGIGANLDCQKIPLMHNVSEERKRGVSSSHPFASARDTEHMSSIRSHRSEDGRDPYSIQALALSENKGDNDNNEFFVFSTGNPRSKGGLQNSQKEIFALQCQPVASIDRFTVGFSANGIMQYYVPMESTITSGQLFNNVTSNLAKYQRQFVSSLQDASENSTTADGAKLFPSEWPGTLIKLVYQQTNPELTYVDPDLLIDATTRVYKWLFATYFSFCRDMHLKPLPKPILVSDAKVLRATWSIVRCLPPFIIALVMVTLMAIALVLVFIVRQGQFKGPRIPRSLGSMLAWLADSPILPTFYGTYHWSNAQRRDYLLTLDKRYIFRQITTPSGAQKWAIEEDPVAKAT</sequence>
<evidence type="ECO:0000256" key="2">
    <source>
        <dbReference type="SAM" id="Phobius"/>
    </source>
</evidence>
<dbReference type="EMBL" id="SPNV01000312">
    <property type="protein sequence ID" value="KAF5856528.1"/>
    <property type="molecule type" value="Genomic_DNA"/>
</dbReference>
<reference evidence="3 4" key="1">
    <citation type="submission" date="2019-04" db="EMBL/GenBank/DDBJ databases">
        <title>Aspergillus burnettii sp. nov., novel species from soil in southeast Queensland.</title>
        <authorList>
            <person name="Gilchrist C.L.M."/>
            <person name="Pitt J.I."/>
            <person name="Lange L."/>
            <person name="Lacey H.J."/>
            <person name="Vuong D."/>
            <person name="Midgley D.J."/>
            <person name="Greenfield P."/>
            <person name="Bradbury M."/>
            <person name="Lacey E."/>
            <person name="Busk P.K."/>
            <person name="Pilgaard B."/>
            <person name="Chooi Y.H."/>
            <person name="Piggott A.M."/>
        </authorList>
    </citation>
    <scope>NUCLEOTIDE SEQUENCE [LARGE SCALE GENOMIC DNA]</scope>
    <source>
        <strain evidence="3 4">FRR 5400</strain>
    </source>
</reference>
<proteinExistence type="predicted"/>
<feature type="transmembrane region" description="Helical" evidence="2">
    <location>
        <begin position="641"/>
        <end position="660"/>
    </location>
</feature>
<keyword evidence="2" id="KW-0812">Transmembrane</keyword>
<keyword evidence="2" id="KW-0472">Membrane</keyword>
<feature type="transmembrane region" description="Helical" evidence="2">
    <location>
        <begin position="1058"/>
        <end position="1078"/>
    </location>
</feature>
<dbReference type="Pfam" id="PF11915">
    <property type="entry name" value="DUF3433"/>
    <property type="match status" value="2"/>
</dbReference>